<dbReference type="Proteomes" id="UP001482620">
    <property type="component" value="Unassembled WGS sequence"/>
</dbReference>
<feature type="region of interest" description="Disordered" evidence="1">
    <location>
        <begin position="75"/>
        <end position="110"/>
    </location>
</feature>
<protein>
    <recommendedName>
        <fullName evidence="4">Secreted protein</fullName>
    </recommendedName>
</protein>
<organism evidence="2 3">
    <name type="scientific">Ilyodon furcidens</name>
    <name type="common">goldbreast splitfin</name>
    <dbReference type="NCBI Taxonomy" id="33524"/>
    <lineage>
        <taxon>Eukaryota</taxon>
        <taxon>Metazoa</taxon>
        <taxon>Chordata</taxon>
        <taxon>Craniata</taxon>
        <taxon>Vertebrata</taxon>
        <taxon>Euteleostomi</taxon>
        <taxon>Actinopterygii</taxon>
        <taxon>Neopterygii</taxon>
        <taxon>Teleostei</taxon>
        <taxon>Neoteleostei</taxon>
        <taxon>Acanthomorphata</taxon>
        <taxon>Ovalentaria</taxon>
        <taxon>Atherinomorphae</taxon>
        <taxon>Cyprinodontiformes</taxon>
        <taxon>Goodeidae</taxon>
        <taxon>Ilyodon</taxon>
    </lineage>
</organism>
<evidence type="ECO:0000313" key="2">
    <source>
        <dbReference type="EMBL" id="MEQ2234719.1"/>
    </source>
</evidence>
<sequence>MVQTLVLLVGSGTGSLQFLIISDRPGSELFRTCVLIMDQVLCSRCLLPAIHELLLERTRARSVCARPAAAARGHQITGPGLNRDRVLKPNMTRSPAPRPSVFTSTETPAS</sequence>
<evidence type="ECO:0000313" key="3">
    <source>
        <dbReference type="Proteomes" id="UP001482620"/>
    </source>
</evidence>
<name>A0ABV0TQC6_9TELE</name>
<proteinExistence type="predicted"/>
<accession>A0ABV0TQC6</accession>
<reference evidence="2 3" key="1">
    <citation type="submission" date="2021-06" db="EMBL/GenBank/DDBJ databases">
        <authorList>
            <person name="Palmer J.M."/>
        </authorList>
    </citation>
    <scope>NUCLEOTIDE SEQUENCE [LARGE SCALE GENOMIC DNA]</scope>
    <source>
        <strain evidence="3">if_2019</strain>
        <tissue evidence="2">Muscle</tissue>
    </source>
</reference>
<dbReference type="EMBL" id="JAHRIQ010040911">
    <property type="protein sequence ID" value="MEQ2234719.1"/>
    <property type="molecule type" value="Genomic_DNA"/>
</dbReference>
<keyword evidence="3" id="KW-1185">Reference proteome</keyword>
<comment type="caution">
    <text evidence="2">The sequence shown here is derived from an EMBL/GenBank/DDBJ whole genome shotgun (WGS) entry which is preliminary data.</text>
</comment>
<feature type="compositionally biased region" description="Polar residues" evidence="1">
    <location>
        <begin position="101"/>
        <end position="110"/>
    </location>
</feature>
<evidence type="ECO:0000256" key="1">
    <source>
        <dbReference type="SAM" id="MobiDB-lite"/>
    </source>
</evidence>
<gene>
    <name evidence="2" type="ORF">ILYODFUR_034355</name>
</gene>
<evidence type="ECO:0008006" key="4">
    <source>
        <dbReference type="Google" id="ProtNLM"/>
    </source>
</evidence>